<protein>
    <submittedName>
        <fullName evidence="1">DUF309 domain-containing protein</fullName>
    </submittedName>
</protein>
<dbReference type="Pfam" id="PF03745">
    <property type="entry name" value="DUF309"/>
    <property type="match status" value="1"/>
</dbReference>
<dbReference type="Proteomes" id="UP001324634">
    <property type="component" value="Chromosome"/>
</dbReference>
<dbReference type="InterPro" id="IPR005500">
    <property type="entry name" value="DUF309"/>
</dbReference>
<reference evidence="1 2" key="1">
    <citation type="submission" date="2023-11" db="EMBL/GenBank/DDBJ databases">
        <title>Peredibacter starrii A3.12.</title>
        <authorList>
            <person name="Mitchell R.J."/>
        </authorList>
    </citation>
    <scope>NUCLEOTIDE SEQUENCE [LARGE SCALE GENOMIC DNA]</scope>
    <source>
        <strain evidence="1 2">A3.12</strain>
    </source>
</reference>
<dbReference type="EMBL" id="CP139487">
    <property type="protein sequence ID" value="WPU66761.1"/>
    <property type="molecule type" value="Genomic_DNA"/>
</dbReference>
<dbReference type="AlphaFoldDB" id="A0AAX4HU71"/>
<dbReference type="KEGG" id="psti:SOO65_08375"/>
<sequence>MKRLIPDWPFPPYIFVPGENPHPKKSGGHMEGQGDPVARPIDLDHPEQSEFLRYSLDLYNAQYFWESHVYLEALWNAHGRVGSVADFLKGLIKLGAAGVKVKINQKASAIDHLLRAKELLSMVMEKEGSLFLGFNLEKIIDLIDNSIDSKELSLKVYPEWK</sequence>
<dbReference type="Gene3D" id="1.10.3450.10">
    <property type="entry name" value="TTHA0068-like"/>
    <property type="match status" value="1"/>
</dbReference>
<evidence type="ECO:0000313" key="1">
    <source>
        <dbReference type="EMBL" id="WPU66761.1"/>
    </source>
</evidence>
<organism evidence="1 2">
    <name type="scientific">Peredibacter starrii</name>
    <dbReference type="NCBI Taxonomy" id="28202"/>
    <lineage>
        <taxon>Bacteria</taxon>
        <taxon>Pseudomonadati</taxon>
        <taxon>Bdellovibrionota</taxon>
        <taxon>Bacteriovoracia</taxon>
        <taxon>Bacteriovoracales</taxon>
        <taxon>Bacteriovoracaceae</taxon>
        <taxon>Peredibacter</taxon>
    </lineage>
</organism>
<dbReference type="InterPro" id="IPR023203">
    <property type="entry name" value="TTHA0068_sf"/>
</dbReference>
<keyword evidence="2" id="KW-1185">Reference proteome</keyword>
<name>A0AAX4HU71_9BACT</name>
<evidence type="ECO:0000313" key="2">
    <source>
        <dbReference type="Proteomes" id="UP001324634"/>
    </source>
</evidence>
<gene>
    <name evidence="1" type="ORF">SOO65_08375</name>
</gene>
<dbReference type="RefSeq" id="WP_321399292.1">
    <property type="nucleotide sequence ID" value="NZ_CP139487.1"/>
</dbReference>
<dbReference type="SUPFAM" id="SSF140663">
    <property type="entry name" value="TTHA0068-like"/>
    <property type="match status" value="1"/>
</dbReference>
<accession>A0AAX4HU71</accession>
<proteinExistence type="predicted"/>